<keyword evidence="2" id="KW-1185">Reference proteome</keyword>
<evidence type="ECO:0008006" key="3">
    <source>
        <dbReference type="Google" id="ProtNLM"/>
    </source>
</evidence>
<evidence type="ECO:0000313" key="2">
    <source>
        <dbReference type="Proteomes" id="UP001521137"/>
    </source>
</evidence>
<organism evidence="1 2">
    <name type="scientific">Paraglaciecola algarum</name>
    <dbReference type="NCBI Taxonomy" id="3050085"/>
    <lineage>
        <taxon>Bacteria</taxon>
        <taxon>Pseudomonadati</taxon>
        <taxon>Pseudomonadota</taxon>
        <taxon>Gammaproteobacteria</taxon>
        <taxon>Alteromonadales</taxon>
        <taxon>Alteromonadaceae</taxon>
        <taxon>Paraglaciecola</taxon>
    </lineage>
</organism>
<accession>A0ABS9DAH3</accession>
<name>A0ABS9DAH3_9ALTE</name>
<dbReference type="Proteomes" id="UP001521137">
    <property type="component" value="Unassembled WGS sequence"/>
</dbReference>
<dbReference type="EMBL" id="JAKGAS010000005">
    <property type="protein sequence ID" value="MCF2948641.1"/>
    <property type="molecule type" value="Genomic_DNA"/>
</dbReference>
<evidence type="ECO:0000313" key="1">
    <source>
        <dbReference type="EMBL" id="MCF2948641.1"/>
    </source>
</evidence>
<dbReference type="RefSeq" id="WP_235312564.1">
    <property type="nucleotide sequence ID" value="NZ_JAKGAS010000005.1"/>
</dbReference>
<sequence length="291" mass="32655">MNLSAQADNILVKEHIQAVQHIVPNNNVKVIIPSSQIVGSETLIPEPSEITLSQLESWIYTGSQNDKWQAVSYLPDFGHESIPLLLNIIYSNNELSLKEQAIALLADVDPALLSSLKLNLIQDNNQLIPMISVLGGSEKQTAFSEFNNGFRVLENEQTRGLITELRIGSDEQRELAINRLLWTSDTEYYEVLDWVASKDSASSVRLAAIKVGLTFDGEHPNRWIKKALHDIEPEIQAFALQQIQTLGLNVEFFSHDLIGILYSNSNQEIFDKVMELLQFEPAYIGLDVLAQ</sequence>
<reference evidence="1 2" key="1">
    <citation type="submission" date="2022-01" db="EMBL/GenBank/DDBJ databases">
        <title>Paraglaciecola sp. G1-23.</title>
        <authorList>
            <person name="Jin M.S."/>
            <person name="Han D.M."/>
            <person name="Kim H.M."/>
            <person name="Jeon C.O."/>
        </authorList>
    </citation>
    <scope>NUCLEOTIDE SEQUENCE [LARGE SCALE GENOMIC DNA]</scope>
    <source>
        <strain evidence="1 2">G1-23</strain>
    </source>
</reference>
<gene>
    <name evidence="1" type="ORF">L0668_11030</name>
</gene>
<comment type="caution">
    <text evidence="1">The sequence shown here is derived from an EMBL/GenBank/DDBJ whole genome shotgun (WGS) entry which is preliminary data.</text>
</comment>
<protein>
    <recommendedName>
        <fullName evidence="3">HEAT repeat domain-containing protein</fullName>
    </recommendedName>
</protein>
<proteinExistence type="predicted"/>